<dbReference type="EMBL" id="HBIO01022104">
    <property type="protein sequence ID" value="CAE0472190.1"/>
    <property type="molecule type" value="Transcribed_RNA"/>
</dbReference>
<accession>A0A7S3QCG3</accession>
<dbReference type="SMART" id="SM00320">
    <property type="entry name" value="WD40"/>
    <property type="match status" value="6"/>
</dbReference>
<dbReference type="GO" id="GO:0005737">
    <property type="term" value="C:cytoplasm"/>
    <property type="evidence" value="ECO:0007669"/>
    <property type="project" value="UniProtKB-SubCell"/>
</dbReference>
<dbReference type="PROSITE" id="PS50082">
    <property type="entry name" value="WD_REPEATS_2"/>
    <property type="match status" value="1"/>
</dbReference>
<dbReference type="InterPro" id="IPR015155">
    <property type="entry name" value="PFU"/>
</dbReference>
<protein>
    <recommendedName>
        <fullName evidence="9">Phospholipase A-2-activating protein</fullName>
    </recommendedName>
</protein>
<dbReference type="InterPro" id="IPR013535">
    <property type="entry name" value="PUL_dom"/>
</dbReference>
<sequence length="910" mass="95104">MLNDKKRYELSQSLVSDGESVRALACTDTTTTTTDCHLMSGSEGGILASISLNSSNGNGNGNDTATATATATVSIQPGGEGTRHGHQITALLASGNGNGNGNADGDADSSSIYVTGSKDKLIRIFHSTTHALIHTLEGHDNAVTSLSWLPCGGGDGDGGIGIGGHGWILISGSWDGTAKLWYIPHTVTVATSMDTALCRCIATLPGHENTVSVVGLPSDPSNSNITRLATGSAGIAQGNVISEHKIRLWEITLTPLTTLTPPNNNKSAPTASVQLKNTVGNDHNGPIRGVAYDALSSMLLSCSNDGTVKVRDAHSGEAIATLSFHTGGGQPPMLLHVASMGDGNVIACAEDGTVVVWNMVEMNQVGGGGGGGGGSSYKPQVIPHPNTVWKIIPLDKAYAGDFATACHDGMIRIFTTNSTRMASDADRAAFASAVEAAKAKSSTGPSAEEIAGLPKWEMNTTNPGKSEGQVMVFNKNRKAIAAQWSAASRAWIEVGEVTGRNENAGTIDGVQYDHVFPIEMDAAGGAVQKFQIGYNNGDNPFNTAQTFIDTHMLDQGFLSQIADYIQNRVGADAGPTLGAGAAGATSSASGPTPMDLDLEPSTSTTMTSSAKTYQHLPMKGYRKFETGADMKILAKVCGKIREFNSSAIDNNNLSPSEISSDGNVLDSLCQTIATTNRYHATSISDMELAIILKMMKDWSLEHVFPSIDLARLVSLHPDAAKSSRSAVWNSIIHAALDRCDAISANSSIQGAPKTAIPMLSFRLFANCFHGGMGTQSAVVDATNMTRILKCVDEYATSGNKNVRLALVTVLLNAASFMKASAPAGGYQYNSGTDNLPDLFLITVGNICGSGLYEAEAIARLVVALGTAVLIDGTWLAKAKALNMGSMLQHVADQHGEKARAIATEVRSILE</sequence>
<dbReference type="Gene3D" id="3.10.20.870">
    <property type="entry name" value="PFU (PLAA family ubiquitin binding), C-terminal domain"/>
    <property type="match status" value="1"/>
</dbReference>
<feature type="domain" description="PFU" evidence="6">
    <location>
        <begin position="483"/>
        <end position="579"/>
    </location>
</feature>
<dbReference type="PROSITE" id="PS51394">
    <property type="entry name" value="PFU"/>
    <property type="match status" value="1"/>
</dbReference>
<keyword evidence="4" id="KW-0677">Repeat</keyword>
<dbReference type="AlphaFoldDB" id="A0A7S3QCG3"/>
<evidence type="ECO:0000313" key="8">
    <source>
        <dbReference type="EMBL" id="CAE0472190.1"/>
    </source>
</evidence>
<evidence type="ECO:0000256" key="5">
    <source>
        <dbReference type="PROSITE-ProRule" id="PRU00221"/>
    </source>
</evidence>
<dbReference type="SUPFAM" id="SSF50978">
    <property type="entry name" value="WD40 repeat-like"/>
    <property type="match status" value="1"/>
</dbReference>
<dbReference type="Gene3D" id="2.130.10.10">
    <property type="entry name" value="YVTN repeat-like/Quinoprotein amine dehydrogenase"/>
    <property type="match status" value="2"/>
</dbReference>
<name>A0A7S3QCG3_9STRA</name>
<reference evidence="8" key="1">
    <citation type="submission" date="2021-01" db="EMBL/GenBank/DDBJ databases">
        <authorList>
            <person name="Corre E."/>
            <person name="Pelletier E."/>
            <person name="Niang G."/>
            <person name="Scheremetjew M."/>
            <person name="Finn R."/>
            <person name="Kale V."/>
            <person name="Holt S."/>
            <person name="Cochrane G."/>
            <person name="Meng A."/>
            <person name="Brown T."/>
            <person name="Cohen L."/>
        </authorList>
    </citation>
    <scope>NUCLEOTIDE SEQUENCE</scope>
    <source>
        <strain evidence="8">MM31A-1</strain>
    </source>
</reference>
<keyword evidence="2" id="KW-0963">Cytoplasm</keyword>
<dbReference type="Gene3D" id="1.25.10.10">
    <property type="entry name" value="Leucine-rich Repeat Variant"/>
    <property type="match status" value="1"/>
</dbReference>
<dbReference type="Pfam" id="PF08324">
    <property type="entry name" value="PUL"/>
    <property type="match status" value="1"/>
</dbReference>
<dbReference type="InterPro" id="IPR038122">
    <property type="entry name" value="PFU_sf"/>
</dbReference>
<dbReference type="GO" id="GO:0043161">
    <property type="term" value="P:proteasome-mediated ubiquitin-dependent protein catabolic process"/>
    <property type="evidence" value="ECO:0007669"/>
    <property type="project" value="TreeGrafter"/>
</dbReference>
<dbReference type="PANTHER" id="PTHR19849">
    <property type="entry name" value="PHOSPHOLIPASE A-2-ACTIVATING PROTEIN"/>
    <property type="match status" value="1"/>
</dbReference>
<dbReference type="InterPro" id="IPR011989">
    <property type="entry name" value="ARM-like"/>
</dbReference>
<dbReference type="GO" id="GO:0005634">
    <property type="term" value="C:nucleus"/>
    <property type="evidence" value="ECO:0007669"/>
    <property type="project" value="TreeGrafter"/>
</dbReference>
<dbReference type="InterPro" id="IPR001680">
    <property type="entry name" value="WD40_rpt"/>
</dbReference>
<keyword evidence="3 5" id="KW-0853">WD repeat</keyword>
<dbReference type="InterPro" id="IPR015943">
    <property type="entry name" value="WD40/YVTN_repeat-like_dom_sf"/>
</dbReference>
<proteinExistence type="predicted"/>
<evidence type="ECO:0000259" key="6">
    <source>
        <dbReference type="PROSITE" id="PS51394"/>
    </source>
</evidence>
<dbReference type="PANTHER" id="PTHR19849:SF0">
    <property type="entry name" value="PHOSPHOLIPASE A-2-ACTIVATING PROTEIN"/>
    <property type="match status" value="1"/>
</dbReference>
<dbReference type="Pfam" id="PF00400">
    <property type="entry name" value="WD40"/>
    <property type="match status" value="3"/>
</dbReference>
<gene>
    <name evidence="8" type="ORF">CDEB00056_LOCUS17043</name>
</gene>
<dbReference type="GO" id="GO:0043130">
    <property type="term" value="F:ubiquitin binding"/>
    <property type="evidence" value="ECO:0007669"/>
    <property type="project" value="TreeGrafter"/>
</dbReference>
<dbReference type="Pfam" id="PF09070">
    <property type="entry name" value="PFU"/>
    <property type="match status" value="1"/>
</dbReference>
<comment type="subcellular location">
    <subcellularLocation>
        <location evidence="1">Cytoplasm</location>
    </subcellularLocation>
</comment>
<evidence type="ECO:0000259" key="7">
    <source>
        <dbReference type="PROSITE" id="PS51396"/>
    </source>
</evidence>
<dbReference type="InterPro" id="IPR036322">
    <property type="entry name" value="WD40_repeat_dom_sf"/>
</dbReference>
<organism evidence="8">
    <name type="scientific">Chaetoceros debilis</name>
    <dbReference type="NCBI Taxonomy" id="122233"/>
    <lineage>
        <taxon>Eukaryota</taxon>
        <taxon>Sar</taxon>
        <taxon>Stramenopiles</taxon>
        <taxon>Ochrophyta</taxon>
        <taxon>Bacillariophyta</taxon>
        <taxon>Coscinodiscophyceae</taxon>
        <taxon>Chaetocerotophycidae</taxon>
        <taxon>Chaetocerotales</taxon>
        <taxon>Chaetocerotaceae</taxon>
        <taxon>Chaetoceros</taxon>
    </lineage>
</organism>
<evidence type="ECO:0000256" key="3">
    <source>
        <dbReference type="ARBA" id="ARBA00022574"/>
    </source>
</evidence>
<evidence type="ECO:0000256" key="2">
    <source>
        <dbReference type="ARBA" id="ARBA00022490"/>
    </source>
</evidence>
<evidence type="ECO:0000256" key="4">
    <source>
        <dbReference type="ARBA" id="ARBA00022737"/>
    </source>
</evidence>
<evidence type="ECO:0000256" key="1">
    <source>
        <dbReference type="ARBA" id="ARBA00004496"/>
    </source>
</evidence>
<feature type="domain" description="PUL" evidence="7">
    <location>
        <begin position="614"/>
        <end position="910"/>
    </location>
</feature>
<feature type="repeat" description="WD" evidence="5">
    <location>
        <begin position="280"/>
        <end position="321"/>
    </location>
</feature>
<dbReference type="GO" id="GO:0010992">
    <property type="term" value="P:ubiquitin recycling"/>
    <property type="evidence" value="ECO:0007669"/>
    <property type="project" value="TreeGrafter"/>
</dbReference>
<evidence type="ECO:0008006" key="9">
    <source>
        <dbReference type="Google" id="ProtNLM"/>
    </source>
</evidence>
<dbReference type="PROSITE" id="PS51396">
    <property type="entry name" value="PUL"/>
    <property type="match status" value="1"/>
</dbReference>